<keyword evidence="2" id="KW-1133">Transmembrane helix</keyword>
<evidence type="ECO:0000256" key="1">
    <source>
        <dbReference type="SAM" id="MobiDB-lite"/>
    </source>
</evidence>
<comment type="caution">
    <text evidence="3">The sequence shown here is derived from an EMBL/GenBank/DDBJ whole genome shotgun (WGS) entry which is preliminary data.</text>
</comment>
<dbReference type="Proteomes" id="UP001390339">
    <property type="component" value="Unassembled WGS sequence"/>
</dbReference>
<feature type="region of interest" description="Disordered" evidence="1">
    <location>
        <begin position="99"/>
        <end position="120"/>
    </location>
</feature>
<evidence type="ECO:0000313" key="3">
    <source>
        <dbReference type="EMBL" id="KAK8848906.1"/>
    </source>
</evidence>
<sequence length="164" mass="17058">MTTLSHTSGSASHATLGSSPPRFYNIETDYPGASYGVNSGFITSIRPTLSMSSSPILVTSSPEQDFCASPTIIATAVTDRTALGVRVQAASVPIDDQPAQAENSLPLPPPLPPPQQQTQQDGSVSGAIIIGVIFAILAVCLIVASCCWIACIRGSIPFQLRSSK</sequence>
<keyword evidence="2" id="KW-0472">Membrane</keyword>
<organism evidence="3 4">
    <name type="scientific">Apiospora arundinis</name>
    <dbReference type="NCBI Taxonomy" id="335852"/>
    <lineage>
        <taxon>Eukaryota</taxon>
        <taxon>Fungi</taxon>
        <taxon>Dikarya</taxon>
        <taxon>Ascomycota</taxon>
        <taxon>Pezizomycotina</taxon>
        <taxon>Sordariomycetes</taxon>
        <taxon>Xylariomycetidae</taxon>
        <taxon>Amphisphaeriales</taxon>
        <taxon>Apiosporaceae</taxon>
        <taxon>Apiospora</taxon>
    </lineage>
</organism>
<protein>
    <submittedName>
        <fullName evidence="3">Uncharacterized protein</fullName>
    </submittedName>
</protein>
<proteinExistence type="predicted"/>
<gene>
    <name evidence="3" type="ORF">PGQ11_015386</name>
</gene>
<feature type="compositionally biased region" description="Pro residues" evidence="1">
    <location>
        <begin position="106"/>
        <end position="115"/>
    </location>
</feature>
<accession>A0ABR2HL79</accession>
<evidence type="ECO:0000256" key="2">
    <source>
        <dbReference type="SAM" id="Phobius"/>
    </source>
</evidence>
<feature type="transmembrane region" description="Helical" evidence="2">
    <location>
        <begin position="124"/>
        <end position="151"/>
    </location>
</feature>
<reference evidence="3 4" key="1">
    <citation type="journal article" date="2024" name="IMA Fungus">
        <title>Apiospora arundinis, a panoply of carbohydrate-active enzymes and secondary metabolites.</title>
        <authorList>
            <person name="Sorensen T."/>
            <person name="Petersen C."/>
            <person name="Muurmann A.T."/>
            <person name="Christiansen J.V."/>
            <person name="Brundto M.L."/>
            <person name="Overgaard C.K."/>
            <person name="Boysen A.T."/>
            <person name="Wollenberg R.D."/>
            <person name="Larsen T.O."/>
            <person name="Sorensen J.L."/>
            <person name="Nielsen K.L."/>
            <person name="Sondergaard T.E."/>
        </authorList>
    </citation>
    <scope>NUCLEOTIDE SEQUENCE [LARGE SCALE GENOMIC DNA]</scope>
    <source>
        <strain evidence="3 4">AAU 773</strain>
    </source>
</reference>
<feature type="region of interest" description="Disordered" evidence="1">
    <location>
        <begin position="1"/>
        <end position="22"/>
    </location>
</feature>
<keyword evidence="2" id="KW-0812">Transmembrane</keyword>
<feature type="compositionally biased region" description="Polar residues" evidence="1">
    <location>
        <begin position="1"/>
        <end position="18"/>
    </location>
</feature>
<keyword evidence="4" id="KW-1185">Reference proteome</keyword>
<dbReference type="EMBL" id="JAPCWZ010000010">
    <property type="protein sequence ID" value="KAK8848906.1"/>
    <property type="molecule type" value="Genomic_DNA"/>
</dbReference>
<name>A0ABR2HL79_9PEZI</name>
<evidence type="ECO:0000313" key="4">
    <source>
        <dbReference type="Proteomes" id="UP001390339"/>
    </source>
</evidence>